<comment type="caution">
    <text evidence="2">The sequence shown here is derived from an EMBL/GenBank/DDBJ whole genome shotgun (WGS) entry which is preliminary data.</text>
</comment>
<evidence type="ECO:0000313" key="2">
    <source>
        <dbReference type="EMBL" id="KAK1609963.1"/>
    </source>
</evidence>
<dbReference type="SMART" id="SM00672">
    <property type="entry name" value="CAP10"/>
    <property type="match status" value="1"/>
</dbReference>
<organism evidence="2 3">
    <name type="scientific">Lolium multiflorum</name>
    <name type="common">Italian ryegrass</name>
    <name type="synonym">Lolium perenne subsp. multiflorum</name>
    <dbReference type="NCBI Taxonomy" id="4521"/>
    <lineage>
        <taxon>Eukaryota</taxon>
        <taxon>Viridiplantae</taxon>
        <taxon>Streptophyta</taxon>
        <taxon>Embryophyta</taxon>
        <taxon>Tracheophyta</taxon>
        <taxon>Spermatophyta</taxon>
        <taxon>Magnoliopsida</taxon>
        <taxon>Liliopsida</taxon>
        <taxon>Poales</taxon>
        <taxon>Poaceae</taxon>
        <taxon>BOP clade</taxon>
        <taxon>Pooideae</taxon>
        <taxon>Poodae</taxon>
        <taxon>Poeae</taxon>
        <taxon>Poeae Chloroplast Group 2 (Poeae type)</taxon>
        <taxon>Loliodinae</taxon>
        <taxon>Loliinae</taxon>
        <taxon>Lolium</taxon>
    </lineage>
</organism>
<proteinExistence type="predicted"/>
<name>A0AAD8VMJ5_LOLMU</name>
<feature type="domain" description="Glycosyl transferase CAP10" evidence="1">
    <location>
        <begin position="9"/>
        <end position="216"/>
    </location>
</feature>
<gene>
    <name evidence="2" type="ORF">QYE76_033636</name>
</gene>
<evidence type="ECO:0000313" key="3">
    <source>
        <dbReference type="Proteomes" id="UP001231189"/>
    </source>
</evidence>
<keyword evidence="3" id="KW-1185">Reference proteome</keyword>
<dbReference type="EMBL" id="JAUUTY010000007">
    <property type="protein sequence ID" value="KAK1609963.1"/>
    <property type="molecule type" value="Genomic_DNA"/>
</dbReference>
<dbReference type="Proteomes" id="UP001231189">
    <property type="component" value="Unassembled WGS sequence"/>
</dbReference>
<dbReference type="AlphaFoldDB" id="A0AAD8VMJ5"/>
<dbReference type="InterPro" id="IPR051091">
    <property type="entry name" value="O-Glucosyltr/Glycosyltrsf_90"/>
</dbReference>
<dbReference type="Pfam" id="PF05686">
    <property type="entry name" value="Glyco_transf_90"/>
    <property type="match status" value="1"/>
</dbReference>
<dbReference type="InterPro" id="IPR006598">
    <property type="entry name" value="CAP10"/>
</dbReference>
<dbReference type="PANTHER" id="PTHR12203:SF103">
    <property type="entry name" value="GLYCOSYL TRANSFERASE CAP10 DOMAIN-CONTAINING PROTEIN"/>
    <property type="match status" value="1"/>
</dbReference>
<evidence type="ECO:0000259" key="1">
    <source>
        <dbReference type="SMART" id="SM00672"/>
    </source>
</evidence>
<accession>A0AAD8VMJ5</accession>
<dbReference type="PANTHER" id="PTHR12203">
    <property type="entry name" value="KDEL LYS-ASP-GLU-LEU CONTAINING - RELATED"/>
    <property type="match status" value="1"/>
</dbReference>
<reference evidence="2" key="1">
    <citation type="submission" date="2023-07" db="EMBL/GenBank/DDBJ databases">
        <title>A chromosome-level genome assembly of Lolium multiflorum.</title>
        <authorList>
            <person name="Chen Y."/>
            <person name="Copetti D."/>
            <person name="Kolliker R."/>
            <person name="Studer B."/>
        </authorList>
    </citation>
    <scope>NUCLEOTIDE SEQUENCE</scope>
    <source>
        <strain evidence="2">02402/16</strain>
        <tissue evidence="2">Leaf</tissue>
    </source>
</reference>
<sequence length="216" mass="23290">MVGDGAWRRVPSCGCWLAVSTVWAAGWSAWEAFVVQEFLVLLPRSWCILWDGGHYSGESPASTLLSAENLLGGVIEDGAPPPLAPGENPRSGSSDGAATTPWHRFLLEGAFGATGHVNWWLRYKIYVAGQAWSVSETYILACDSPMLSLDTPYKDFFCRGLAAGKHYGTIDLANKCHTIKLAVDWGNAHPGEARCMGQEGSGFARGEMDMDSSTST</sequence>
<protein>
    <recommendedName>
        <fullName evidence="1">Glycosyl transferase CAP10 domain-containing protein</fullName>
    </recommendedName>
</protein>